<gene>
    <name evidence="2" type="ORF">SAY87_016486</name>
</gene>
<proteinExistence type="predicted"/>
<comment type="caution">
    <text evidence="2">The sequence shown here is derived from an EMBL/GenBank/DDBJ whole genome shotgun (WGS) entry which is preliminary data.</text>
</comment>
<sequence length="150" mass="17499">MVPSRPRHLHLRLLVLPWLPRCHYTTICRPRQYTGPHRYLHREISHRWLLLRCMQPPSMVACTDEEHPGDAMWAGVRCGAAGHVRYIHAAVVGHSQLYRSDPALRFHYPDLEVDWPNGEYHQCGWNVGAMDDPQLFAYAMNFPITKFMQA</sequence>
<feature type="chain" id="PRO_5042939887" evidence="1">
    <location>
        <begin position="25"/>
        <end position="150"/>
    </location>
</feature>
<dbReference type="EMBL" id="JAXIOK010000001">
    <property type="protein sequence ID" value="KAK4780380.1"/>
    <property type="molecule type" value="Genomic_DNA"/>
</dbReference>
<feature type="signal peptide" evidence="1">
    <location>
        <begin position="1"/>
        <end position="24"/>
    </location>
</feature>
<name>A0AAN7QY40_9MYRT</name>
<keyword evidence="3" id="KW-1185">Reference proteome</keyword>
<evidence type="ECO:0000313" key="2">
    <source>
        <dbReference type="EMBL" id="KAK4780380.1"/>
    </source>
</evidence>
<evidence type="ECO:0000313" key="3">
    <source>
        <dbReference type="Proteomes" id="UP001345219"/>
    </source>
</evidence>
<evidence type="ECO:0000256" key="1">
    <source>
        <dbReference type="SAM" id="SignalP"/>
    </source>
</evidence>
<dbReference type="Proteomes" id="UP001345219">
    <property type="component" value="Chromosome 13"/>
</dbReference>
<dbReference type="AlphaFoldDB" id="A0AAN7QY40"/>
<keyword evidence="1" id="KW-0732">Signal</keyword>
<accession>A0AAN7QY40</accession>
<reference evidence="2 3" key="1">
    <citation type="journal article" date="2023" name="Hortic Res">
        <title>Pangenome of water caltrop reveals structural variations and asymmetric subgenome divergence after allopolyploidization.</title>
        <authorList>
            <person name="Zhang X."/>
            <person name="Chen Y."/>
            <person name="Wang L."/>
            <person name="Yuan Y."/>
            <person name="Fang M."/>
            <person name="Shi L."/>
            <person name="Lu R."/>
            <person name="Comes H.P."/>
            <person name="Ma Y."/>
            <person name="Chen Y."/>
            <person name="Huang G."/>
            <person name="Zhou Y."/>
            <person name="Zheng Z."/>
            <person name="Qiu Y."/>
        </authorList>
    </citation>
    <scope>NUCLEOTIDE SEQUENCE [LARGE SCALE GENOMIC DNA]</scope>
    <source>
        <tissue evidence="2">Roots</tissue>
    </source>
</reference>
<protein>
    <submittedName>
        <fullName evidence="2">Uncharacterized protein</fullName>
    </submittedName>
</protein>
<organism evidence="2 3">
    <name type="scientific">Trapa incisa</name>
    <dbReference type="NCBI Taxonomy" id="236973"/>
    <lineage>
        <taxon>Eukaryota</taxon>
        <taxon>Viridiplantae</taxon>
        <taxon>Streptophyta</taxon>
        <taxon>Embryophyta</taxon>
        <taxon>Tracheophyta</taxon>
        <taxon>Spermatophyta</taxon>
        <taxon>Magnoliopsida</taxon>
        <taxon>eudicotyledons</taxon>
        <taxon>Gunneridae</taxon>
        <taxon>Pentapetalae</taxon>
        <taxon>rosids</taxon>
        <taxon>malvids</taxon>
        <taxon>Myrtales</taxon>
        <taxon>Lythraceae</taxon>
        <taxon>Trapa</taxon>
    </lineage>
</organism>